<dbReference type="InterPro" id="IPR045861">
    <property type="entry name" value="CorA_cytoplasmic_dom"/>
</dbReference>
<evidence type="ECO:0000313" key="7">
    <source>
        <dbReference type="Proteomes" id="UP001150907"/>
    </source>
</evidence>
<dbReference type="SUPFAM" id="SSF144083">
    <property type="entry name" value="Magnesium transport protein CorA, transmembrane region"/>
    <property type="match status" value="1"/>
</dbReference>
<keyword evidence="5" id="KW-0472">Membrane</keyword>
<dbReference type="OrthoDB" id="29879at2759"/>
<dbReference type="Pfam" id="PF01544">
    <property type="entry name" value="CorA"/>
    <property type="match status" value="2"/>
</dbReference>
<evidence type="ECO:0000313" key="6">
    <source>
        <dbReference type="EMBL" id="KAJ2006538.1"/>
    </source>
</evidence>
<comment type="caution">
    <text evidence="6">The sequence shown here is derived from an EMBL/GenBank/DDBJ whole genome shotgun (WGS) entry which is preliminary data.</text>
</comment>
<keyword evidence="3" id="KW-0812">Transmembrane</keyword>
<evidence type="ECO:0000256" key="2">
    <source>
        <dbReference type="ARBA" id="ARBA00009765"/>
    </source>
</evidence>
<comment type="subcellular location">
    <subcellularLocation>
        <location evidence="1">Membrane</location>
        <topology evidence="1">Multi-pass membrane protein</topology>
    </subcellularLocation>
</comment>
<dbReference type="EMBL" id="JANBQF010000056">
    <property type="protein sequence ID" value="KAJ2006538.1"/>
    <property type="molecule type" value="Genomic_DNA"/>
</dbReference>
<evidence type="ECO:0000256" key="5">
    <source>
        <dbReference type="ARBA" id="ARBA00023136"/>
    </source>
</evidence>
<evidence type="ECO:0000256" key="1">
    <source>
        <dbReference type="ARBA" id="ARBA00004141"/>
    </source>
</evidence>
<evidence type="ECO:0000256" key="3">
    <source>
        <dbReference type="ARBA" id="ARBA00022692"/>
    </source>
</evidence>
<dbReference type="CDD" id="cd12829">
    <property type="entry name" value="Alr1p-like"/>
    <property type="match status" value="1"/>
</dbReference>
<dbReference type="InterPro" id="IPR044089">
    <property type="entry name" value="Alr1-like"/>
</dbReference>
<dbReference type="Proteomes" id="UP001150907">
    <property type="component" value="Unassembled WGS sequence"/>
</dbReference>
<dbReference type="InterPro" id="IPR045863">
    <property type="entry name" value="CorA_TM1_TM2"/>
</dbReference>
<dbReference type="GO" id="GO:0015095">
    <property type="term" value="F:magnesium ion transmembrane transporter activity"/>
    <property type="evidence" value="ECO:0007669"/>
    <property type="project" value="InterPro"/>
</dbReference>
<dbReference type="SUPFAM" id="SSF143865">
    <property type="entry name" value="CorA soluble domain-like"/>
    <property type="match status" value="1"/>
</dbReference>
<proteinExistence type="inferred from homology"/>
<dbReference type="Gene3D" id="3.30.460.20">
    <property type="entry name" value="CorA soluble domain-like"/>
    <property type="match status" value="1"/>
</dbReference>
<reference evidence="6" key="1">
    <citation type="submission" date="2022-07" db="EMBL/GenBank/DDBJ databases">
        <title>Phylogenomic reconstructions and comparative analyses of Kickxellomycotina fungi.</title>
        <authorList>
            <person name="Reynolds N.K."/>
            <person name="Stajich J.E."/>
            <person name="Barry K."/>
            <person name="Grigoriev I.V."/>
            <person name="Crous P."/>
            <person name="Smith M.E."/>
        </authorList>
    </citation>
    <scope>NUCLEOTIDE SEQUENCE</scope>
    <source>
        <strain evidence="6">IMI 214461</strain>
    </source>
</reference>
<sequence length="433" mass="46956">MSLADIIEASNRSLTLDRLERERQELVSVQDGDALQFARKPAGQSQPLPGAGCFWLDATDATVEEMASLARVFGIHPLTVEDIVSDEDSRDKCETFGGYHFLAYRTVDHGAAAHSIYEFNRGAEGIATTAFSIVLKQHCVLTFHCARELEHIGNVVARLNAQAPSTVTAAYIAYAIVDDITDILVPEMRAIELEVDAVDELVLILSTNEQADMLQRIGAARRKILTIWRLLQGKPDVIRAFSKLLERQAACDDALRILDGTGPGGEADARASSVPSVVGARRKDPPIWLGRMQAREKSTVPPSARPSTVDLTAAREAEGPVPADEVAHYLSDVYDHVVALLGSSSHCDMVLSRAHSNYLARISLELGESTVETNLFASRWTVIGAIFVPLNVVTGLFGMNVVVPGAVLPDVLFAFSLSDCRESEAIVSRVLAI</sequence>
<organism evidence="6 7">
    <name type="scientific">Coemansia thaxteri</name>
    <dbReference type="NCBI Taxonomy" id="2663907"/>
    <lineage>
        <taxon>Eukaryota</taxon>
        <taxon>Fungi</taxon>
        <taxon>Fungi incertae sedis</taxon>
        <taxon>Zoopagomycota</taxon>
        <taxon>Kickxellomycotina</taxon>
        <taxon>Kickxellomycetes</taxon>
        <taxon>Kickxellales</taxon>
        <taxon>Kickxellaceae</taxon>
        <taxon>Coemansia</taxon>
    </lineage>
</organism>
<protein>
    <submittedName>
        <fullName evidence="6">CorA metal ion transporter</fullName>
    </submittedName>
</protein>
<dbReference type="PANTHER" id="PTHR21535">
    <property type="entry name" value="MAGNESIUM AND COBALT TRANSPORT PROTEIN/MITOCHONDRIAL IMPORT INNER MEMBRANE TRANSLOCASE SUBUNIT TIM8"/>
    <property type="match status" value="1"/>
</dbReference>
<name>A0A9W8BME6_9FUNG</name>
<dbReference type="GO" id="GO:0010961">
    <property type="term" value="P:intracellular magnesium ion homeostasis"/>
    <property type="evidence" value="ECO:0007669"/>
    <property type="project" value="TreeGrafter"/>
</dbReference>
<accession>A0A9W8BME6</accession>
<dbReference type="PANTHER" id="PTHR21535:SF51">
    <property type="entry name" value="MANGANESE RESISTANCE PROTEIN MNR2"/>
    <property type="match status" value="1"/>
</dbReference>
<gene>
    <name evidence="6" type="primary">MNR2_1</name>
    <name evidence="6" type="ORF">H4R26_001303</name>
</gene>
<dbReference type="AlphaFoldDB" id="A0A9W8BME6"/>
<dbReference type="InterPro" id="IPR002523">
    <property type="entry name" value="MgTranspt_CorA/ZnTranspt_ZntB"/>
</dbReference>
<keyword evidence="7" id="KW-1185">Reference proteome</keyword>
<dbReference type="Gene3D" id="1.20.58.340">
    <property type="entry name" value="Magnesium transport protein CorA, transmembrane region"/>
    <property type="match status" value="3"/>
</dbReference>
<dbReference type="GO" id="GO:0016020">
    <property type="term" value="C:membrane"/>
    <property type="evidence" value="ECO:0007669"/>
    <property type="project" value="UniProtKB-SubCell"/>
</dbReference>
<comment type="similarity">
    <text evidence="2">Belongs to the CorA metal ion transporter (MIT) (TC 1.A.35) family.</text>
</comment>
<evidence type="ECO:0000256" key="4">
    <source>
        <dbReference type="ARBA" id="ARBA00022989"/>
    </source>
</evidence>
<keyword evidence="4" id="KW-1133">Transmembrane helix</keyword>